<dbReference type="STRING" id="868131.MSWAN_0066"/>
<dbReference type="HOGENOM" id="CLU_052299_1_0_2"/>
<keyword evidence="5" id="KW-1185">Reference proteome</keyword>
<dbReference type="Pfam" id="PF03749">
    <property type="entry name" value="SfsA"/>
    <property type="match status" value="1"/>
</dbReference>
<dbReference type="InterPro" id="IPR005224">
    <property type="entry name" value="SfsA"/>
</dbReference>
<gene>
    <name evidence="1" type="primary">sfsA</name>
    <name evidence="4" type="ordered locus">MSWAN_0066</name>
</gene>
<dbReference type="Gene3D" id="3.40.1350.60">
    <property type="match status" value="1"/>
</dbReference>
<proteinExistence type="inferred from homology"/>
<dbReference type="RefSeq" id="WP_013824616.1">
    <property type="nucleotide sequence ID" value="NC_015574.1"/>
</dbReference>
<organism evidence="4 5">
    <name type="scientific">Methanobacterium paludis (strain DSM 25820 / JCM 18151 / SWAN1)</name>
    <dbReference type="NCBI Taxonomy" id="868131"/>
    <lineage>
        <taxon>Archaea</taxon>
        <taxon>Methanobacteriati</taxon>
        <taxon>Methanobacteriota</taxon>
        <taxon>Methanomada group</taxon>
        <taxon>Methanobacteria</taxon>
        <taxon>Methanobacteriales</taxon>
        <taxon>Methanobacteriaceae</taxon>
        <taxon>Methanobacterium</taxon>
    </lineage>
</organism>
<dbReference type="Pfam" id="PF17746">
    <property type="entry name" value="SfsA_N"/>
    <property type="match status" value="1"/>
</dbReference>
<evidence type="ECO:0000313" key="5">
    <source>
        <dbReference type="Proteomes" id="UP000009231"/>
    </source>
</evidence>
<name>F6D7N5_METPW</name>
<comment type="similarity">
    <text evidence="1">Belongs to the SfsA family.</text>
</comment>
<dbReference type="InterPro" id="IPR040452">
    <property type="entry name" value="SfsA_C"/>
</dbReference>
<evidence type="ECO:0000256" key="1">
    <source>
        <dbReference type="HAMAP-Rule" id="MF_00095"/>
    </source>
</evidence>
<evidence type="ECO:0000259" key="3">
    <source>
        <dbReference type="Pfam" id="PF17746"/>
    </source>
</evidence>
<dbReference type="KEGG" id="mew:MSWAN_0066"/>
<dbReference type="PANTHER" id="PTHR30545">
    <property type="entry name" value="SUGAR FERMENTATION STIMULATION PROTEIN A"/>
    <property type="match status" value="1"/>
</dbReference>
<evidence type="ECO:0000259" key="2">
    <source>
        <dbReference type="Pfam" id="PF03749"/>
    </source>
</evidence>
<dbReference type="PANTHER" id="PTHR30545:SF2">
    <property type="entry name" value="SUGAR FERMENTATION STIMULATION PROTEIN A"/>
    <property type="match status" value="1"/>
</dbReference>
<accession>F6D7N5</accession>
<dbReference type="CDD" id="cd22359">
    <property type="entry name" value="SfsA-like_bacterial"/>
    <property type="match status" value="1"/>
</dbReference>
<feature type="domain" description="SfsA N-terminal OB" evidence="3">
    <location>
        <begin position="12"/>
        <end position="84"/>
    </location>
</feature>
<dbReference type="AlphaFoldDB" id="F6D7N5"/>
<dbReference type="NCBIfam" id="TIGR00230">
    <property type="entry name" value="sfsA"/>
    <property type="match status" value="1"/>
</dbReference>
<reference evidence="4 5" key="1">
    <citation type="journal article" date="2014" name="Int. J. Syst. Evol. Microbiol.">
        <title>Methanobacterium paludis sp. nov. and a novel strain of Methanobacterium lacus isolated from northern peatlands.</title>
        <authorList>
            <person name="Cadillo-Quiroz H."/>
            <person name="Brauer S.L."/>
            <person name="Goodson N."/>
            <person name="Yavitt J.B."/>
            <person name="Zinder S.H."/>
        </authorList>
    </citation>
    <scope>NUCLEOTIDE SEQUENCE [LARGE SCALE GENOMIC DNA]</scope>
    <source>
        <strain evidence="5">DSM 25820 / JCM 18151 / SWAN1</strain>
    </source>
</reference>
<dbReference type="eggNOG" id="arCOG04115">
    <property type="taxonomic scope" value="Archaea"/>
</dbReference>
<feature type="domain" description="Sugar fermentation stimulation protein C-terminal" evidence="2">
    <location>
        <begin position="88"/>
        <end position="220"/>
    </location>
</feature>
<dbReference type="HAMAP" id="MF_00095">
    <property type="entry name" value="SfsA"/>
    <property type="match status" value="1"/>
</dbReference>
<dbReference type="Proteomes" id="UP000009231">
    <property type="component" value="Chromosome"/>
</dbReference>
<dbReference type="InterPro" id="IPR041465">
    <property type="entry name" value="SfsA_N"/>
</dbReference>
<dbReference type="EMBL" id="CP002772">
    <property type="protein sequence ID" value="AEG17114.1"/>
    <property type="molecule type" value="Genomic_DNA"/>
</dbReference>
<dbReference type="Gene3D" id="2.40.50.580">
    <property type="match status" value="1"/>
</dbReference>
<dbReference type="GeneID" id="10667543"/>
<evidence type="ECO:0000313" key="4">
    <source>
        <dbReference type="EMBL" id="AEG17114.1"/>
    </source>
</evidence>
<dbReference type="OrthoDB" id="34139at2157"/>
<protein>
    <recommendedName>
        <fullName evidence="1">Sugar fermentation stimulation protein homolog</fullName>
    </recommendedName>
</protein>
<dbReference type="GO" id="GO:0003677">
    <property type="term" value="F:DNA binding"/>
    <property type="evidence" value="ECO:0007669"/>
    <property type="project" value="InterPro"/>
</dbReference>
<sequence>MIVSNIIEGNFVERPNRFTVVFKTNEGLNNGQMLEKAHLRDPGRLKELLLPDVALLLRPALNPDHRKTKYDVVAVKKDDFWVLINSGFHSDIAQDLIESGRIGEFSNYSVERREYTYGKSRIDFLLSDDNNGRMLVEVKGCTLVEDRLARFPDAPTTRGKKHVEELTRAVGEGLKSAVLFLVLSEDACRFTPNRVTDPEFSQALEIAHERGVSVVPYSFKNIYTGDKLEIKPFKRIKLEL</sequence>